<dbReference type="InterPro" id="IPR044898">
    <property type="entry name" value="CDI_dom_sf"/>
</dbReference>
<accession>A0A811QJ37</accession>
<keyword evidence="2" id="KW-0649">Protein kinase inhibitor</keyword>
<feature type="compositionally biased region" description="Basic residues" evidence="3">
    <location>
        <begin position="47"/>
        <end position="56"/>
    </location>
</feature>
<dbReference type="InterPro" id="IPR044275">
    <property type="entry name" value="KRP"/>
</dbReference>
<evidence type="ECO:0000256" key="1">
    <source>
        <dbReference type="ARBA" id="ARBA00010274"/>
    </source>
</evidence>
<keyword evidence="6" id="KW-1185">Reference proteome</keyword>
<comment type="caution">
    <text evidence="5">The sequence shown here is derived from an EMBL/GenBank/DDBJ whole genome shotgun (WGS) entry which is preliminary data.</text>
</comment>
<dbReference type="AlphaFoldDB" id="A0A811QJ37"/>
<organism evidence="5 6">
    <name type="scientific">Miscanthus lutarioriparius</name>
    <dbReference type="NCBI Taxonomy" id="422564"/>
    <lineage>
        <taxon>Eukaryota</taxon>
        <taxon>Viridiplantae</taxon>
        <taxon>Streptophyta</taxon>
        <taxon>Embryophyta</taxon>
        <taxon>Tracheophyta</taxon>
        <taxon>Spermatophyta</taxon>
        <taxon>Magnoliopsida</taxon>
        <taxon>Liliopsida</taxon>
        <taxon>Poales</taxon>
        <taxon>Poaceae</taxon>
        <taxon>PACMAD clade</taxon>
        <taxon>Panicoideae</taxon>
        <taxon>Andropogonodae</taxon>
        <taxon>Andropogoneae</taxon>
        <taxon>Saccharinae</taxon>
        <taxon>Miscanthus</taxon>
    </lineage>
</organism>
<evidence type="ECO:0000256" key="3">
    <source>
        <dbReference type="SAM" id="MobiDB-lite"/>
    </source>
</evidence>
<dbReference type="Proteomes" id="UP000604825">
    <property type="component" value="Unassembled WGS sequence"/>
</dbReference>
<comment type="similarity">
    <text evidence="1">Belongs to the CDI family. ICK/KRP subfamily.</text>
</comment>
<dbReference type="PANTHER" id="PTHR46776">
    <property type="entry name" value="CYCLIN-DEPENDENT KINASE INHIBITOR 4-RELATED"/>
    <property type="match status" value="1"/>
</dbReference>
<dbReference type="GO" id="GO:0004861">
    <property type="term" value="F:cyclin-dependent protein serine/threonine kinase inhibitor activity"/>
    <property type="evidence" value="ECO:0007669"/>
    <property type="project" value="InterPro"/>
</dbReference>
<feature type="compositionally biased region" description="Basic and acidic residues" evidence="3">
    <location>
        <begin position="115"/>
        <end position="128"/>
    </location>
</feature>
<evidence type="ECO:0000313" key="5">
    <source>
        <dbReference type="EMBL" id="CAD6256196.1"/>
    </source>
</evidence>
<gene>
    <name evidence="5" type="ORF">NCGR_LOCUS39709</name>
</gene>
<feature type="compositionally biased region" description="Low complexity" evidence="3">
    <location>
        <begin position="103"/>
        <end position="114"/>
    </location>
</feature>
<evidence type="ECO:0000313" key="6">
    <source>
        <dbReference type="Proteomes" id="UP000604825"/>
    </source>
</evidence>
<dbReference type="Pfam" id="PF02234">
    <property type="entry name" value="CDI"/>
    <property type="match status" value="1"/>
</dbReference>
<dbReference type="InterPro" id="IPR003175">
    <property type="entry name" value="CDI_dom"/>
</dbReference>
<protein>
    <recommendedName>
        <fullName evidence="4">Cyclin-dependent kinase inhibitor domain-containing protein</fullName>
    </recommendedName>
</protein>
<evidence type="ECO:0000256" key="2">
    <source>
        <dbReference type="ARBA" id="ARBA00023013"/>
    </source>
</evidence>
<sequence>MGKCVRIRGSSKPPPAEAAAVSCLTLRSGRRVPLVAASSACSPRTSGRPRRHRGSARRWCGAEAADKQRACGSPRRRNAGRVLGAQQLCHDGRPEEEEVPPSRAADTGADAVARGADDGRGDSFERPKTPLMTADCDAAAAKVKGKHANESHRCRGVDGQLPPPTEAEIEAFFAAAELAERRRFAEAYNYDVALDRPLEGRFEWAPVRT</sequence>
<proteinExistence type="inferred from homology"/>
<dbReference type="GO" id="GO:0005634">
    <property type="term" value="C:nucleus"/>
    <property type="evidence" value="ECO:0007669"/>
    <property type="project" value="InterPro"/>
</dbReference>
<dbReference type="GO" id="GO:0051726">
    <property type="term" value="P:regulation of cell cycle"/>
    <property type="evidence" value="ECO:0007669"/>
    <property type="project" value="InterPro"/>
</dbReference>
<evidence type="ECO:0000259" key="4">
    <source>
        <dbReference type="Pfam" id="PF02234"/>
    </source>
</evidence>
<reference evidence="5" key="1">
    <citation type="submission" date="2020-10" db="EMBL/GenBank/DDBJ databases">
        <authorList>
            <person name="Han B."/>
            <person name="Lu T."/>
            <person name="Zhao Q."/>
            <person name="Huang X."/>
            <person name="Zhao Y."/>
        </authorList>
    </citation>
    <scope>NUCLEOTIDE SEQUENCE</scope>
</reference>
<dbReference type="EMBL" id="CAJGYO010000010">
    <property type="protein sequence ID" value="CAD6256196.1"/>
    <property type="molecule type" value="Genomic_DNA"/>
</dbReference>
<name>A0A811QJ37_9POAL</name>
<feature type="domain" description="Cyclin-dependent kinase inhibitor" evidence="4">
    <location>
        <begin position="163"/>
        <end position="207"/>
    </location>
</feature>
<dbReference type="Gene3D" id="4.10.365.10">
    <property type="entry name" value="p27"/>
    <property type="match status" value="1"/>
</dbReference>
<feature type="region of interest" description="Disordered" evidence="3">
    <location>
        <begin position="40"/>
        <end position="130"/>
    </location>
</feature>
<dbReference type="OrthoDB" id="677401at2759"/>